<sequence length="95" mass="10386">MSEKGVNGPVEVQMLVHVTNGQQNGVATIGMGLGNYPTPQELAERLAKFERGELPSISPGFRLQTSAEFFDTACMEKTGQTFATPASWQQWKPID</sequence>
<organism evidence="1 2">
    <name type="scientific">Pseudomonas fluorescens</name>
    <dbReference type="NCBI Taxonomy" id="294"/>
    <lineage>
        <taxon>Bacteria</taxon>
        <taxon>Pseudomonadati</taxon>
        <taxon>Pseudomonadota</taxon>
        <taxon>Gammaproteobacteria</taxon>
        <taxon>Pseudomonadales</taxon>
        <taxon>Pseudomonadaceae</taxon>
        <taxon>Pseudomonas</taxon>
    </lineage>
</organism>
<comment type="caution">
    <text evidence="1">The sequence shown here is derived from an EMBL/GenBank/DDBJ whole genome shotgun (WGS) entry which is preliminary data.</text>
</comment>
<accession>A0A109KMS4</accession>
<gene>
    <name evidence="1" type="ORF">PFL603g_04680</name>
</gene>
<name>A0A109KMS4_PSEFL</name>
<proteinExistence type="predicted"/>
<dbReference type="PATRIC" id="fig|294.195.peg.5005"/>
<protein>
    <submittedName>
        <fullName evidence="1">Uncharacterized protein</fullName>
    </submittedName>
</protein>
<dbReference type="RefSeq" id="WP_230962051.1">
    <property type="nucleotide sequence ID" value="NZ_LCYC01000058.1"/>
</dbReference>
<dbReference type="Proteomes" id="UP000063434">
    <property type="component" value="Unassembled WGS sequence"/>
</dbReference>
<dbReference type="AlphaFoldDB" id="A0A109KMS4"/>
<evidence type="ECO:0000313" key="2">
    <source>
        <dbReference type="Proteomes" id="UP000063434"/>
    </source>
</evidence>
<evidence type="ECO:0000313" key="1">
    <source>
        <dbReference type="EMBL" id="KWV72139.1"/>
    </source>
</evidence>
<dbReference type="EMBL" id="LCYC01000058">
    <property type="protein sequence ID" value="KWV72139.1"/>
    <property type="molecule type" value="Genomic_DNA"/>
</dbReference>
<reference evidence="1 2" key="1">
    <citation type="submission" date="2015-05" db="EMBL/GenBank/DDBJ databases">
        <title>A genomic and transcriptomic approach to investigate the blue pigment phenotype in Pseudomonas fluorescens.</title>
        <authorList>
            <person name="Andreani N.A."/>
            <person name="Cardazzo B."/>
        </authorList>
    </citation>
    <scope>NUCLEOTIDE SEQUENCE [LARGE SCALE GENOMIC DNA]</scope>
    <source>
        <strain evidence="1 2">Ps_40</strain>
    </source>
</reference>